<dbReference type="InterPro" id="IPR049353">
    <property type="entry name" value="GyrB_hook"/>
</dbReference>
<feature type="binding site" evidence="11">
    <location>
        <position position="440"/>
    </location>
    <ligand>
        <name>Mg(2+)</name>
        <dbReference type="ChEBI" id="CHEBI:18420"/>
        <label>1</label>
        <note>catalytic</note>
    </ligand>
</feature>
<evidence type="ECO:0000256" key="4">
    <source>
        <dbReference type="ARBA" id="ARBA00022723"/>
    </source>
</evidence>
<dbReference type="Pfam" id="PF00986">
    <property type="entry name" value="DNA_gyraseB_C"/>
    <property type="match status" value="1"/>
</dbReference>
<dbReference type="InterPro" id="IPR034160">
    <property type="entry name" value="TOPRIM_GyrB"/>
</dbReference>
<dbReference type="EC" id="5.6.2.2" evidence="11"/>
<evidence type="ECO:0000256" key="11">
    <source>
        <dbReference type="HAMAP-Rule" id="MF_01898"/>
    </source>
</evidence>
<dbReference type="InterPro" id="IPR036890">
    <property type="entry name" value="HATPase_C_sf"/>
</dbReference>
<dbReference type="InterPro" id="IPR002288">
    <property type="entry name" value="DNA_gyrase_B_C"/>
</dbReference>
<evidence type="ECO:0000256" key="1">
    <source>
        <dbReference type="ARBA" id="ARBA00000185"/>
    </source>
</evidence>
<evidence type="ECO:0000256" key="6">
    <source>
        <dbReference type="ARBA" id="ARBA00022840"/>
    </source>
</evidence>
<dbReference type="SUPFAM" id="SSF56719">
    <property type="entry name" value="Type II DNA topoisomerase"/>
    <property type="match status" value="1"/>
</dbReference>
<dbReference type="FunFam" id="3.30.230.10:FF:000005">
    <property type="entry name" value="DNA gyrase subunit B"/>
    <property type="match status" value="1"/>
</dbReference>
<evidence type="ECO:0000256" key="7">
    <source>
        <dbReference type="ARBA" id="ARBA00022842"/>
    </source>
</evidence>
<dbReference type="Pfam" id="PF21249">
    <property type="entry name" value="GyrB_hook"/>
    <property type="match status" value="1"/>
</dbReference>
<dbReference type="GO" id="GO:0006265">
    <property type="term" value="P:DNA topological change"/>
    <property type="evidence" value="ECO:0007669"/>
    <property type="project" value="UniProtKB-UniRule"/>
</dbReference>
<dbReference type="HOGENOM" id="CLU_006146_4_1_5"/>
<sequence>MTEPARQTSAEPVANPGAEYGAESIRVLKGLDAVRKRPGMYIGDTDDGSGLHHMVYEVVDNAIDEALAGHATRVEVILNPDNSVTVRDDGRGIPTDIHKGEGISAAEVIMTQLHAGGKFDQNSYKVSGGLHGVGVSVVNALSSKLELRIWRAGKEHYIAFAHGDSVAPLKVVGDAPEGKRGTEVTFLASSDTFKNIEYDFATLEHRLRELAFLNSGVNITLSDMRHAVEKREELFYEGGVEEFVKYLDRNKKPVVPTPIVMRAEQNGISVEVAMWWNDSYHENVLCFTNNIPQRDGGTHLAGFRGALTRQVTGYADAMAKKEKIALTGDDCREGLTAVLSVKVPDPKFSSQTKDKLVSSEVRPVVENVLNEALAAWFEEHPSEAKTIVGKVVEAAAAREAARKARELTRRKGALDIASLPGKLADCQERDPAKSELFIVEGDSAGGSAKQGRNREFQAVLPLRGKILNVERARFDKMLSSEQVGTLITALGTGIGRDDFDISKLRYHKIIIMTDADVDGAHIRTLLLTFFFRQMPALIEGGFLYIAQPPLFKVTRGKSEQYLKDERAMEDYLIDTGLDDCVLKLSSGEDRKGRDLQALVEDARVIRGILNSLHSRYNRSVVEQAAIAGVLSPHVVGNVDTANQAADYIAKRLDALADEVERGWTGAFREGEGYFFERTVRGVKDVAIIDDALLGSAEARKLDEYAGRLQEAYPRSSVLRRKDTETPIHGPVSLFEAVTEAGRKGVTYQRYKGLGEMNPQQLWETTLDVNARSLLQVKVKEVDAADDIFTKLMGDVVEPRREFIQDNSLDANVDV</sequence>
<dbReference type="NCBIfam" id="NF004189">
    <property type="entry name" value="PRK05644.1"/>
    <property type="match status" value="1"/>
</dbReference>
<reference evidence="13 14" key="1">
    <citation type="submission" date="2012-04" db="EMBL/GenBank/DDBJ databases">
        <title>The Genome Sequence of Afipia clevelandensis ATCC 49720.</title>
        <authorList>
            <consortium name="The Broad Institute Genome Sequencing Platform"/>
            <person name="Earl A."/>
            <person name="Ward D."/>
            <person name="Feldgarden M."/>
            <person name="Gevers D."/>
            <person name="Huys G."/>
            <person name="Walker B."/>
            <person name="Young S.K."/>
            <person name="Zeng Q."/>
            <person name="Gargeya S."/>
            <person name="Fitzgerald M."/>
            <person name="Haas B."/>
            <person name="Abouelleil A."/>
            <person name="Alvarado L."/>
            <person name="Arachchi H.M."/>
            <person name="Berlin A."/>
            <person name="Chapman S.B."/>
            <person name="Goldberg J."/>
            <person name="Griggs A."/>
            <person name="Gujja S."/>
            <person name="Hansen M."/>
            <person name="Howarth C."/>
            <person name="Imamovic A."/>
            <person name="Larimer J."/>
            <person name="McCowen C."/>
            <person name="Montmayeur A."/>
            <person name="Murphy C."/>
            <person name="Neiman D."/>
            <person name="Pearson M."/>
            <person name="Priest M."/>
            <person name="Roberts A."/>
            <person name="Saif S."/>
            <person name="Shea T."/>
            <person name="Sisk P."/>
            <person name="Sykes S."/>
            <person name="Wortman J."/>
            <person name="Nusbaum C."/>
            <person name="Birren B."/>
        </authorList>
    </citation>
    <scope>NUCLEOTIDE SEQUENCE [LARGE SCALE GENOMIC DNA]</scope>
    <source>
        <strain evidence="13 14">ATCC 49720</strain>
    </source>
</reference>
<dbReference type="Pfam" id="PF01751">
    <property type="entry name" value="Toprim"/>
    <property type="match status" value="1"/>
</dbReference>
<dbReference type="Gene3D" id="3.30.565.10">
    <property type="entry name" value="Histidine kinase-like ATPase, C-terminal domain"/>
    <property type="match status" value="1"/>
</dbReference>
<dbReference type="InterPro" id="IPR014721">
    <property type="entry name" value="Ribsml_uS5_D2-typ_fold_subgr"/>
</dbReference>
<comment type="function">
    <text evidence="11">A type II topoisomerase that negatively supercoils closed circular double-stranded (ds) DNA in an ATP-dependent manner to modulate DNA topology and maintain chromosomes in an underwound state. Negative supercoiling favors strand separation, and DNA replication, transcription, recombination and repair, all of which involve strand separation. Also able to catalyze the interconversion of other topological isomers of dsDNA rings, including catenanes and knotted rings. Type II topoisomerases break and join 2 DNA strands simultaneously in an ATP-dependent manner.</text>
</comment>
<proteinExistence type="inferred from homology"/>
<organism evidence="13 14">
    <name type="scientific">Afipia clevelandensis ATCC 49720</name>
    <dbReference type="NCBI Taxonomy" id="883079"/>
    <lineage>
        <taxon>Bacteria</taxon>
        <taxon>Pseudomonadati</taxon>
        <taxon>Pseudomonadota</taxon>
        <taxon>Alphaproteobacteria</taxon>
        <taxon>Hyphomicrobiales</taxon>
        <taxon>Nitrobacteraceae</taxon>
        <taxon>Afipia</taxon>
    </lineage>
</organism>
<dbReference type="InterPro" id="IPR001241">
    <property type="entry name" value="Topo_IIA"/>
</dbReference>
<dbReference type="InterPro" id="IPR000565">
    <property type="entry name" value="Topo_IIA_B"/>
</dbReference>
<evidence type="ECO:0000256" key="8">
    <source>
        <dbReference type="ARBA" id="ARBA00023029"/>
    </source>
</evidence>
<dbReference type="SMART" id="SM00433">
    <property type="entry name" value="TOP2c"/>
    <property type="match status" value="1"/>
</dbReference>
<dbReference type="Pfam" id="PF00204">
    <property type="entry name" value="DNA_gyraseB"/>
    <property type="match status" value="1"/>
</dbReference>
<dbReference type="GO" id="GO:0005524">
    <property type="term" value="F:ATP binding"/>
    <property type="evidence" value="ECO:0007669"/>
    <property type="project" value="UniProtKB-UniRule"/>
</dbReference>
<name>K8NXL3_9BRAD</name>
<evidence type="ECO:0000256" key="3">
    <source>
        <dbReference type="ARBA" id="ARBA00022490"/>
    </source>
</evidence>
<comment type="cofactor">
    <cofactor evidence="11">
        <name>Mg(2+)</name>
        <dbReference type="ChEBI" id="CHEBI:18420"/>
    </cofactor>
    <cofactor evidence="11">
        <name>Mn(2+)</name>
        <dbReference type="ChEBI" id="CHEBI:29035"/>
    </cofactor>
    <cofactor evidence="11">
        <name>Ca(2+)</name>
        <dbReference type="ChEBI" id="CHEBI:29108"/>
    </cofactor>
    <text evidence="11">Binds two Mg(2+) per subunit. The magnesium ions form salt bridges with both the protein and the DNA. Can also accept other divalent metal cations, such as Mn(2+) or Ca(2+).</text>
</comment>
<dbReference type="AlphaFoldDB" id="K8NXL3"/>
<dbReference type="CDD" id="cd16928">
    <property type="entry name" value="HATPase_GyrB-like"/>
    <property type="match status" value="1"/>
</dbReference>
<dbReference type="PROSITE" id="PS00177">
    <property type="entry name" value="TOPOISOMERASE_II"/>
    <property type="match status" value="1"/>
</dbReference>
<comment type="miscellaneous">
    <text evidence="11">Few gyrases are as efficient as E.coli at forming negative supercoils. Not all organisms have 2 type II topoisomerases; in organisms with a single type II topoisomerase this enzyme also has to decatenate newly replicated chromosomes.</text>
</comment>
<feature type="binding site" evidence="11">
    <location>
        <position position="516"/>
    </location>
    <ligand>
        <name>Mg(2+)</name>
        <dbReference type="ChEBI" id="CHEBI:18420"/>
        <label>2</label>
    </ligand>
</feature>
<keyword evidence="5 11" id="KW-0547">Nucleotide-binding</keyword>
<dbReference type="GO" id="GO:0046872">
    <property type="term" value="F:metal ion binding"/>
    <property type="evidence" value="ECO:0007669"/>
    <property type="project" value="UniProtKB-KW"/>
</dbReference>
<dbReference type="CDD" id="cd03366">
    <property type="entry name" value="TOPRIM_TopoIIA_GyrB"/>
    <property type="match status" value="1"/>
</dbReference>
<evidence type="ECO:0000256" key="2">
    <source>
        <dbReference type="ARBA" id="ARBA00010708"/>
    </source>
</evidence>
<dbReference type="NCBIfam" id="NF011501">
    <property type="entry name" value="PRK14939.1"/>
    <property type="match status" value="1"/>
</dbReference>
<protein>
    <recommendedName>
        <fullName evidence="11">DNA gyrase subunit B</fullName>
        <ecNumber evidence="11">5.6.2.2</ecNumber>
    </recommendedName>
</protein>
<dbReference type="InterPro" id="IPR003594">
    <property type="entry name" value="HATPase_dom"/>
</dbReference>
<dbReference type="Gene3D" id="3.30.230.10">
    <property type="match status" value="1"/>
</dbReference>
<dbReference type="GO" id="GO:0003677">
    <property type="term" value="F:DNA binding"/>
    <property type="evidence" value="ECO:0007669"/>
    <property type="project" value="UniProtKB-KW"/>
</dbReference>
<keyword evidence="8 11" id="KW-0799">Topoisomerase</keyword>
<evidence type="ECO:0000256" key="9">
    <source>
        <dbReference type="ARBA" id="ARBA00023125"/>
    </source>
</evidence>
<dbReference type="InterPro" id="IPR013760">
    <property type="entry name" value="Topo_IIA-like_dom_sf"/>
</dbReference>
<dbReference type="InterPro" id="IPR006171">
    <property type="entry name" value="TOPRIM_dom"/>
</dbReference>
<keyword evidence="14" id="KW-1185">Reference proteome</keyword>
<dbReference type="GO" id="GO:0005694">
    <property type="term" value="C:chromosome"/>
    <property type="evidence" value="ECO:0007669"/>
    <property type="project" value="InterPro"/>
</dbReference>
<dbReference type="OrthoDB" id="9802808at2"/>
<keyword evidence="4 11" id="KW-0479">Metal-binding</keyword>
<dbReference type="Gene3D" id="3.40.50.670">
    <property type="match status" value="2"/>
</dbReference>
<evidence type="ECO:0000313" key="14">
    <source>
        <dbReference type="Proteomes" id="UP000001095"/>
    </source>
</evidence>
<evidence type="ECO:0000256" key="5">
    <source>
        <dbReference type="ARBA" id="ARBA00022741"/>
    </source>
</evidence>
<feature type="site" description="Interaction with DNA" evidence="11">
    <location>
        <position position="468"/>
    </location>
</feature>
<dbReference type="HAMAP" id="MF_01898">
    <property type="entry name" value="GyrB"/>
    <property type="match status" value="1"/>
</dbReference>
<dbReference type="FunFam" id="3.40.50.670:FF:000007">
    <property type="entry name" value="DNA gyrase subunit B"/>
    <property type="match status" value="1"/>
</dbReference>
<comment type="subcellular location">
    <subcellularLocation>
        <location evidence="11">Cytoplasm</location>
    </subcellularLocation>
</comment>
<dbReference type="GO" id="GO:0003918">
    <property type="term" value="F:DNA topoisomerase type II (double strand cut, ATP-hydrolyzing) activity"/>
    <property type="evidence" value="ECO:0007669"/>
    <property type="project" value="UniProtKB-UniRule"/>
</dbReference>
<dbReference type="InterPro" id="IPR018522">
    <property type="entry name" value="TopoIIA_CS"/>
</dbReference>
<comment type="caution">
    <text evidence="13">The sequence shown here is derived from an EMBL/GenBank/DDBJ whole genome shotgun (WGS) entry which is preliminary data.</text>
</comment>
<dbReference type="InterPro" id="IPR011557">
    <property type="entry name" value="GyrB"/>
</dbReference>
<dbReference type="GO" id="GO:0005737">
    <property type="term" value="C:cytoplasm"/>
    <property type="evidence" value="ECO:0007669"/>
    <property type="project" value="UniProtKB-SubCell"/>
</dbReference>
<dbReference type="PATRIC" id="fig|883079.3.peg.3321"/>
<dbReference type="RefSeq" id="WP_002714120.1">
    <property type="nucleotide sequence ID" value="NZ_KB375281.1"/>
</dbReference>
<dbReference type="PROSITE" id="PS50880">
    <property type="entry name" value="TOPRIM"/>
    <property type="match status" value="1"/>
</dbReference>
<comment type="similarity">
    <text evidence="2 11">Belongs to the type II topoisomerase GyrB family.</text>
</comment>
<dbReference type="SUPFAM" id="SSF55874">
    <property type="entry name" value="ATPase domain of HSP90 chaperone/DNA topoisomerase II/histidine kinase"/>
    <property type="match status" value="1"/>
</dbReference>
<feature type="binding site" evidence="11">
    <location>
        <position position="514"/>
    </location>
    <ligand>
        <name>Mg(2+)</name>
        <dbReference type="ChEBI" id="CHEBI:18420"/>
        <label>1</label>
        <note>catalytic</note>
    </ligand>
</feature>
<dbReference type="Pfam" id="PF02518">
    <property type="entry name" value="HATPase_c"/>
    <property type="match status" value="1"/>
</dbReference>
<dbReference type="InterPro" id="IPR013759">
    <property type="entry name" value="Topo_IIA_B_C"/>
</dbReference>
<dbReference type="GO" id="GO:0006261">
    <property type="term" value="P:DNA-templated DNA replication"/>
    <property type="evidence" value="ECO:0007669"/>
    <property type="project" value="UniProtKB-UniRule"/>
</dbReference>
<keyword evidence="10 11" id="KW-0413">Isomerase</keyword>
<feature type="domain" description="Toprim" evidence="12">
    <location>
        <begin position="434"/>
        <end position="549"/>
    </location>
</feature>
<accession>K8NXL3</accession>
<dbReference type="EMBL" id="AGWY01000013">
    <property type="protein sequence ID" value="EKS33209.1"/>
    <property type="molecule type" value="Genomic_DNA"/>
</dbReference>
<dbReference type="Proteomes" id="UP000001095">
    <property type="component" value="Unassembled WGS sequence"/>
</dbReference>
<dbReference type="PRINTS" id="PR01159">
    <property type="entry name" value="DNAGYRASEB"/>
</dbReference>
<dbReference type="PANTHER" id="PTHR45866">
    <property type="entry name" value="DNA GYRASE/TOPOISOMERASE SUBUNIT B"/>
    <property type="match status" value="1"/>
</dbReference>
<keyword evidence="3 11" id="KW-0963">Cytoplasm</keyword>
<comment type="subunit">
    <text evidence="11">Heterotetramer, composed of two GyrA and two GyrB chains. In the heterotetramer, GyrA contains the active site tyrosine that forms a transient covalent intermediate with DNA, while GyrB binds cofactors and catalyzes ATP hydrolysis.</text>
</comment>
<dbReference type="InterPro" id="IPR020568">
    <property type="entry name" value="Ribosomal_Su5_D2-typ_SF"/>
</dbReference>
<evidence type="ECO:0000256" key="10">
    <source>
        <dbReference type="ARBA" id="ARBA00023235"/>
    </source>
</evidence>
<gene>
    <name evidence="11" type="primary">gyrB</name>
    <name evidence="13" type="ORF">HMPREF9696_03250</name>
</gene>
<keyword evidence="6 11" id="KW-0067">ATP-binding</keyword>
<comment type="catalytic activity">
    <reaction evidence="1 11">
        <text>ATP-dependent breakage, passage and rejoining of double-stranded DNA.</text>
        <dbReference type="EC" id="5.6.2.2"/>
    </reaction>
</comment>
<dbReference type="InterPro" id="IPR013506">
    <property type="entry name" value="Topo_IIA_bsu_dom2"/>
</dbReference>
<dbReference type="FunFam" id="3.30.565.10:FF:000002">
    <property type="entry name" value="DNA gyrase subunit B"/>
    <property type="match status" value="1"/>
</dbReference>
<dbReference type="SMART" id="SM00387">
    <property type="entry name" value="HATPase_c"/>
    <property type="match status" value="1"/>
</dbReference>
<dbReference type="PRINTS" id="PR00418">
    <property type="entry name" value="TPI2FAMILY"/>
</dbReference>
<evidence type="ECO:0000313" key="13">
    <source>
        <dbReference type="EMBL" id="EKS33209.1"/>
    </source>
</evidence>
<feature type="binding site" evidence="11">
    <location>
        <position position="514"/>
    </location>
    <ligand>
        <name>Mg(2+)</name>
        <dbReference type="ChEBI" id="CHEBI:18420"/>
        <label>2</label>
    </ligand>
</feature>
<feature type="site" description="Interaction with DNA" evidence="11">
    <location>
        <position position="465"/>
    </location>
</feature>
<evidence type="ECO:0000259" key="12">
    <source>
        <dbReference type="PROSITE" id="PS50880"/>
    </source>
</evidence>
<keyword evidence="9" id="KW-0238">DNA-binding</keyword>
<dbReference type="NCBIfam" id="TIGR01059">
    <property type="entry name" value="gyrB"/>
    <property type="match status" value="1"/>
</dbReference>
<dbReference type="SUPFAM" id="SSF54211">
    <property type="entry name" value="Ribosomal protein S5 domain 2-like"/>
    <property type="match status" value="1"/>
</dbReference>
<dbReference type="PANTHER" id="PTHR45866:SF1">
    <property type="entry name" value="DNA GYRASE SUBUNIT B, MITOCHONDRIAL"/>
    <property type="match status" value="1"/>
</dbReference>
<keyword evidence="7 11" id="KW-0460">Magnesium</keyword>
<dbReference type="CDD" id="cd00822">
    <property type="entry name" value="TopoII_Trans_DNA_gyrase"/>
    <property type="match status" value="1"/>
</dbReference>